<name>A0A7T8GYW5_CALRO</name>
<keyword evidence="2" id="KW-1185">Reference proteome</keyword>
<protein>
    <submittedName>
        <fullName evidence="1">Programmed cell death 6interacting proteinlike</fullName>
    </submittedName>
</protein>
<reference evidence="2" key="1">
    <citation type="submission" date="2021-01" db="EMBL/GenBank/DDBJ databases">
        <title>Caligus Genome Assembly.</title>
        <authorList>
            <person name="Gallardo-Escarate C."/>
        </authorList>
    </citation>
    <scope>NUCLEOTIDE SEQUENCE [LARGE SCALE GENOMIC DNA]</scope>
</reference>
<dbReference type="Proteomes" id="UP000595437">
    <property type="component" value="Chromosome 9"/>
</dbReference>
<sequence>MKSSTLSKLCKQVDVYYSATLTNMQKEGLKHLWRATGSRTLGPNRRTMPDWHTTIWGSWLLRK</sequence>
<organism evidence="1 2">
    <name type="scientific">Caligus rogercresseyi</name>
    <name type="common">Sea louse</name>
    <dbReference type="NCBI Taxonomy" id="217165"/>
    <lineage>
        <taxon>Eukaryota</taxon>
        <taxon>Metazoa</taxon>
        <taxon>Ecdysozoa</taxon>
        <taxon>Arthropoda</taxon>
        <taxon>Crustacea</taxon>
        <taxon>Multicrustacea</taxon>
        <taxon>Hexanauplia</taxon>
        <taxon>Copepoda</taxon>
        <taxon>Siphonostomatoida</taxon>
        <taxon>Caligidae</taxon>
        <taxon>Caligus</taxon>
    </lineage>
</organism>
<proteinExistence type="predicted"/>
<dbReference type="EMBL" id="CP045898">
    <property type="protein sequence ID" value="QQP40354.1"/>
    <property type="molecule type" value="Genomic_DNA"/>
</dbReference>
<accession>A0A7T8GYW5</accession>
<evidence type="ECO:0000313" key="2">
    <source>
        <dbReference type="Proteomes" id="UP000595437"/>
    </source>
</evidence>
<dbReference type="OrthoDB" id="2141925at2759"/>
<dbReference type="AlphaFoldDB" id="A0A7T8GYW5"/>
<gene>
    <name evidence="1" type="ORF">FKW44_014363</name>
</gene>
<evidence type="ECO:0000313" key="1">
    <source>
        <dbReference type="EMBL" id="QQP40354.1"/>
    </source>
</evidence>